<proteinExistence type="predicted"/>
<keyword evidence="4" id="KW-1185">Reference proteome</keyword>
<evidence type="ECO:0000313" key="4">
    <source>
        <dbReference type="Proteomes" id="UP000053732"/>
    </source>
</evidence>
<keyword evidence="1" id="KW-1133">Transmembrane helix</keyword>
<organism evidence="3 4">
    <name type="scientific">Penicillium camemberti (strain FM 013)</name>
    <dbReference type="NCBI Taxonomy" id="1429867"/>
    <lineage>
        <taxon>Eukaryota</taxon>
        <taxon>Fungi</taxon>
        <taxon>Dikarya</taxon>
        <taxon>Ascomycota</taxon>
        <taxon>Pezizomycotina</taxon>
        <taxon>Eurotiomycetes</taxon>
        <taxon>Eurotiomycetidae</taxon>
        <taxon>Eurotiales</taxon>
        <taxon>Aspergillaceae</taxon>
        <taxon>Penicillium</taxon>
    </lineage>
</organism>
<dbReference type="InterPro" id="IPR025509">
    <property type="entry name" value="DUF4396"/>
</dbReference>
<evidence type="ECO:0000313" key="3">
    <source>
        <dbReference type="EMBL" id="CRL22657.1"/>
    </source>
</evidence>
<feature type="transmembrane region" description="Helical" evidence="1">
    <location>
        <begin position="153"/>
        <end position="171"/>
    </location>
</feature>
<feature type="transmembrane region" description="Helical" evidence="1">
    <location>
        <begin position="191"/>
        <end position="212"/>
    </location>
</feature>
<feature type="transmembrane region" description="Helical" evidence="1">
    <location>
        <begin position="121"/>
        <end position="141"/>
    </location>
</feature>
<dbReference type="AlphaFoldDB" id="A0A0G4P8M8"/>
<evidence type="ECO:0000259" key="2">
    <source>
        <dbReference type="Pfam" id="PF14342"/>
    </source>
</evidence>
<gene>
    <name evidence="3" type="ORF">PCAMFM013_S008g000086</name>
</gene>
<keyword evidence="1" id="KW-0812">Transmembrane</keyword>
<protein>
    <submittedName>
        <fullName evidence="3">Str. FM013</fullName>
    </submittedName>
</protein>
<keyword evidence="1" id="KW-0472">Membrane</keyword>
<name>A0A0G4P8M8_PENC3</name>
<dbReference type="STRING" id="1429867.A0A0G4P8M8"/>
<reference evidence="3 4" key="1">
    <citation type="journal article" date="2014" name="Nat. Commun.">
        <title>Multiple recent horizontal transfers of a large genomic region in cheese making fungi.</title>
        <authorList>
            <person name="Cheeseman K."/>
            <person name="Ropars J."/>
            <person name="Renault P."/>
            <person name="Dupont J."/>
            <person name="Gouzy J."/>
            <person name="Branca A."/>
            <person name="Abraham A.L."/>
            <person name="Ceppi M."/>
            <person name="Conseiller E."/>
            <person name="Debuchy R."/>
            <person name="Malagnac F."/>
            <person name="Goarin A."/>
            <person name="Silar P."/>
            <person name="Lacoste S."/>
            <person name="Sallet E."/>
            <person name="Bensimon A."/>
            <person name="Giraud T."/>
            <person name="Brygoo Y."/>
        </authorList>
    </citation>
    <scope>NUCLEOTIDE SEQUENCE [LARGE SCALE GENOMIC DNA]</scope>
    <source>
        <strain evidence="4">FM 013</strain>
    </source>
</reference>
<dbReference type="Proteomes" id="UP000053732">
    <property type="component" value="Unassembled WGS sequence"/>
</dbReference>
<sequence>MPKPDMSQMRHPFLLQRSRGICWVSRRAFSGTTRAQACHTEKNQCTKSIERENQLSQPPKCTKKPPTQPLPTLSLPFWTCRSTWKRAGINTLRCLVGCTAGDFSALWILQTYYPEMGMSSIMALSMASGITTSVILETILLRRGADQLSWPMAARTAMGMSMVSMLAMELAENAVDYHLTGGIVAFGDPKFWMAAVLSMGAGYLAPLPYNYLRLRKYGKACH</sequence>
<feature type="transmembrane region" description="Helical" evidence="1">
    <location>
        <begin position="91"/>
        <end position="109"/>
    </location>
</feature>
<dbReference type="Pfam" id="PF14342">
    <property type="entry name" value="DUF4396"/>
    <property type="match status" value="1"/>
</dbReference>
<evidence type="ECO:0000256" key="1">
    <source>
        <dbReference type="SAM" id="Phobius"/>
    </source>
</evidence>
<accession>A0A0G4P8M8</accession>
<dbReference type="EMBL" id="HG793141">
    <property type="protein sequence ID" value="CRL22657.1"/>
    <property type="molecule type" value="Genomic_DNA"/>
</dbReference>
<feature type="domain" description="DUF4396" evidence="2">
    <location>
        <begin position="83"/>
        <end position="219"/>
    </location>
</feature>